<evidence type="ECO:0000313" key="9">
    <source>
        <dbReference type="Proteomes" id="UP000694386"/>
    </source>
</evidence>
<keyword evidence="5" id="KW-0378">Hydrolase</keyword>
<dbReference type="GO" id="GO:0046872">
    <property type="term" value="F:metal ion binding"/>
    <property type="evidence" value="ECO:0007669"/>
    <property type="project" value="UniProtKB-KW"/>
</dbReference>
<dbReference type="AlphaFoldDB" id="A0A8C2QGB5"/>
<dbReference type="GO" id="GO:0030246">
    <property type="term" value="F:carbohydrate binding"/>
    <property type="evidence" value="ECO:0007669"/>
    <property type="project" value="InterPro"/>
</dbReference>
<evidence type="ECO:0000256" key="6">
    <source>
        <dbReference type="ARBA" id="ARBA00023295"/>
    </source>
</evidence>
<dbReference type="Gene3D" id="3.20.110.10">
    <property type="entry name" value="Glycoside hydrolase 38, N terminal domain"/>
    <property type="match status" value="1"/>
</dbReference>
<reference evidence="8" key="1">
    <citation type="submission" date="2025-08" db="UniProtKB">
        <authorList>
            <consortium name="Ensembl"/>
        </authorList>
    </citation>
    <scope>IDENTIFICATION</scope>
</reference>
<evidence type="ECO:0000259" key="7">
    <source>
        <dbReference type="SMART" id="SM00872"/>
    </source>
</evidence>
<evidence type="ECO:0000256" key="5">
    <source>
        <dbReference type="ARBA" id="ARBA00022801"/>
    </source>
</evidence>
<name>A0A8C2QGB5_CRIGR</name>
<dbReference type="FunFam" id="2.70.98.30:FF:000001">
    <property type="entry name" value="alpha-mannosidase 2C1 isoform X2"/>
    <property type="match status" value="1"/>
</dbReference>
<evidence type="ECO:0000256" key="4">
    <source>
        <dbReference type="ARBA" id="ARBA00022723"/>
    </source>
</evidence>
<dbReference type="Ensembl" id="ENSCGRT00001014371.1">
    <property type="protein sequence ID" value="ENSCGRP00001010150.1"/>
    <property type="gene ID" value="ENSCGRG00001012082.1"/>
</dbReference>
<dbReference type="Proteomes" id="UP000694386">
    <property type="component" value="Unplaced"/>
</dbReference>
<dbReference type="InterPro" id="IPR028995">
    <property type="entry name" value="Glyco_hydro_57/38_cen_sf"/>
</dbReference>
<feature type="domain" description="Glycoside hydrolase family 38 central" evidence="7">
    <location>
        <begin position="417"/>
        <end position="496"/>
    </location>
</feature>
<proteinExistence type="inferred from homology"/>
<dbReference type="GO" id="GO:0004559">
    <property type="term" value="F:alpha-mannosidase activity"/>
    <property type="evidence" value="ECO:0007669"/>
    <property type="project" value="UniProtKB-EC"/>
</dbReference>
<dbReference type="InterPro" id="IPR011330">
    <property type="entry name" value="Glyco_hydro/deAcase_b/a-brl"/>
</dbReference>
<dbReference type="InterPro" id="IPR054723">
    <property type="entry name" value="Ams1-like_N"/>
</dbReference>
<dbReference type="Pfam" id="PF07748">
    <property type="entry name" value="Glyco_hydro_38C"/>
    <property type="match status" value="1"/>
</dbReference>
<dbReference type="SUPFAM" id="SSF74650">
    <property type="entry name" value="Galactose mutarotase-like"/>
    <property type="match status" value="1"/>
</dbReference>
<dbReference type="FunFam" id="3.20.110.10:FF:000002">
    <property type="entry name" value="alpha-mannosidase 2C1 isoform X1"/>
    <property type="match status" value="1"/>
</dbReference>
<dbReference type="PANTHER" id="PTHR46017">
    <property type="entry name" value="ALPHA-MANNOSIDASE 2C1"/>
    <property type="match status" value="1"/>
</dbReference>
<accession>A0A8C2QGB5</accession>
<dbReference type="Pfam" id="PF01074">
    <property type="entry name" value="Glyco_hydro_38N"/>
    <property type="match status" value="1"/>
</dbReference>
<dbReference type="InterPro" id="IPR041147">
    <property type="entry name" value="GH38_C"/>
</dbReference>
<dbReference type="GO" id="GO:0006013">
    <property type="term" value="P:mannose metabolic process"/>
    <property type="evidence" value="ECO:0007669"/>
    <property type="project" value="InterPro"/>
</dbReference>
<keyword evidence="4" id="KW-0479">Metal-binding</keyword>
<dbReference type="InterPro" id="IPR027291">
    <property type="entry name" value="Glyco_hydro_38_N_sf"/>
</dbReference>
<keyword evidence="6" id="KW-0326">Glycosidase</keyword>
<comment type="catalytic activity">
    <reaction evidence="1">
        <text>Hydrolysis of terminal, non-reducing alpha-D-mannose residues in alpha-D-mannosides.</text>
        <dbReference type="EC" id="3.2.1.24"/>
    </reaction>
</comment>
<dbReference type="InterPro" id="IPR000602">
    <property type="entry name" value="Glyco_hydro_38_N"/>
</dbReference>
<dbReference type="SMART" id="SM00872">
    <property type="entry name" value="Alpha-mann_mid"/>
    <property type="match status" value="1"/>
</dbReference>
<dbReference type="FunFam" id="1.20.1270.50:FF:000004">
    <property type="entry name" value="alpha-mannosidase 2C1 isoform X1"/>
    <property type="match status" value="1"/>
</dbReference>
<protein>
    <recommendedName>
        <fullName evidence="3">alpha-mannosidase</fullName>
        <ecNumber evidence="3">3.2.1.24</ecNumber>
    </recommendedName>
</protein>
<dbReference type="Pfam" id="PF09261">
    <property type="entry name" value="Alpha-mann_mid"/>
    <property type="match status" value="1"/>
</dbReference>
<dbReference type="SUPFAM" id="SSF88713">
    <property type="entry name" value="Glycoside hydrolase/deacetylase"/>
    <property type="match status" value="1"/>
</dbReference>
<evidence type="ECO:0000313" key="8">
    <source>
        <dbReference type="Ensembl" id="ENSCGRP00001010150.1"/>
    </source>
</evidence>
<comment type="similarity">
    <text evidence="2">Belongs to the glycosyl hydrolase 38 family.</text>
</comment>
<dbReference type="SUPFAM" id="SSF88688">
    <property type="entry name" value="Families 57/38 glycoside transferase middle domain"/>
    <property type="match status" value="1"/>
</dbReference>
<dbReference type="EC" id="3.2.1.24" evidence="3"/>
<evidence type="ECO:0000256" key="2">
    <source>
        <dbReference type="ARBA" id="ARBA00009792"/>
    </source>
</evidence>
<dbReference type="Gene3D" id="2.70.98.30">
    <property type="entry name" value="Golgi alpha-mannosidase II, domain 4"/>
    <property type="match status" value="1"/>
</dbReference>
<organism evidence="8 9">
    <name type="scientific">Cricetulus griseus</name>
    <name type="common">Chinese hamster</name>
    <name type="synonym">Cricetulus barabensis griseus</name>
    <dbReference type="NCBI Taxonomy" id="10029"/>
    <lineage>
        <taxon>Eukaryota</taxon>
        <taxon>Metazoa</taxon>
        <taxon>Chordata</taxon>
        <taxon>Craniata</taxon>
        <taxon>Vertebrata</taxon>
        <taxon>Euteleostomi</taxon>
        <taxon>Mammalia</taxon>
        <taxon>Eutheria</taxon>
        <taxon>Euarchontoglires</taxon>
        <taxon>Glires</taxon>
        <taxon>Rodentia</taxon>
        <taxon>Myomorpha</taxon>
        <taxon>Muroidea</taxon>
        <taxon>Cricetidae</taxon>
        <taxon>Cricetinae</taxon>
        <taxon>Cricetulus</taxon>
    </lineage>
</organism>
<dbReference type="Pfam" id="PF22907">
    <property type="entry name" value="Ams1-like_1st"/>
    <property type="match status" value="1"/>
</dbReference>
<dbReference type="PANTHER" id="PTHR46017:SF1">
    <property type="entry name" value="ALPHA-MANNOSIDASE 2C1"/>
    <property type="match status" value="1"/>
</dbReference>
<gene>
    <name evidence="8" type="primary">Man2c1</name>
</gene>
<dbReference type="Gene3D" id="1.20.1270.50">
    <property type="entry name" value="Glycoside hydrolase family 38, central domain"/>
    <property type="match status" value="1"/>
</dbReference>
<evidence type="ECO:0000256" key="1">
    <source>
        <dbReference type="ARBA" id="ARBA00000365"/>
    </source>
</evidence>
<dbReference type="InterPro" id="IPR011682">
    <property type="entry name" value="Glyco_hydro_38_C"/>
</dbReference>
<dbReference type="GO" id="GO:0009313">
    <property type="term" value="P:oligosaccharide catabolic process"/>
    <property type="evidence" value="ECO:0007669"/>
    <property type="project" value="TreeGrafter"/>
</dbReference>
<reference evidence="8" key="2">
    <citation type="submission" date="2025-09" db="UniProtKB">
        <authorList>
            <consortium name="Ensembl"/>
        </authorList>
    </citation>
    <scope>IDENTIFICATION</scope>
</reference>
<dbReference type="InterPro" id="IPR015341">
    <property type="entry name" value="Glyco_hydro_38_cen"/>
</dbReference>
<dbReference type="InterPro" id="IPR037094">
    <property type="entry name" value="Glyco_hydro_38_cen_sf"/>
</dbReference>
<dbReference type="Pfam" id="PF17677">
    <property type="entry name" value="Glyco_hydro38C2"/>
    <property type="match status" value="1"/>
</dbReference>
<evidence type="ECO:0000256" key="3">
    <source>
        <dbReference type="ARBA" id="ARBA00012752"/>
    </source>
</evidence>
<dbReference type="InterPro" id="IPR011013">
    <property type="entry name" value="Gal_mutarotase_sf_dom"/>
</dbReference>
<sequence length="940" mass="104780">MAVAPFLKHWRTTFERVQKFVSPAYFTDCNLRGRLFGDSCPVTLSSFLTSERLTYGEAVQQDFSPAQVGDRFGPTWWTCWFRVELVIPEAWVGQEVHLCWQSDGESLVWRDGEPVQGLTNEGEKTSYVLTDKLKEGDPRSLTLYVEVACNGLLGAGKGNIIAAPDPEKLFQLTQARLAVFHRDVHKLLVDLELLLGMAKAQQLEWVKNHYPGLHARLQEFACRGQFVPVGGTWVEMDGNLPSGESMVRQFLQGQNFFLQEFGKMCSEFWLPDTFGYSAQLPQIMSGCGIKRFLTQKLSWNLVNSFPHHTFFWEGLDGSRVLVHFPPGDSYGMQGSVEEVLKTVTNNRDKGRTNHSGFLFGFGDGGGGPTQTMLDRLKRLGNTDGLPRVQLSSPGQLFTALERDSVQLCTWVGELFLELHNGTYTTHAQLKKRNRECEQILHDVEMLSSLALARSAHFLYPAAQLQHLWRLLLLNQFHDVLTGSCIQLVAEDAMNYYEDIHSHGNTLLNAAAAALCAGEPGPKGLLVINTLPWKRTEVLALPKPGGAHSLALVTVPSVGYAPAPTPTSLQPLLPQQPVFVVQETDGSVTLDNGIIRVRLDPTGCLTSLVLVASGREAIAEGALGNQFVLFDDVPLYWDAWDVMDYHLETRKPVRGQAGTLAVGTEGGLRGSACFLLQISPSSRLSQEVVLDIGCPYVRFHTEVHWHEAHKFLKVEFPARIRSPQATYEIQFGHLQRPTHYNTSWDWARYEVWAHRWIDLSECDFGLALLNNCKYGTSVRGNVLSLSLLRAPKAPDVTADMGRHEFTYALMPHKGSFQEAGVIHAAYNLNFPLLALSAPSPAPATTWSAFSVSSPAVVLETIKQAEKSHQPRTLVLRLYEAYGSHVDCWLYTSLPVQEAILCDLLEQRDPTGHLSLQDNRLKLTFSPFQVKSLLLVLQPPPN</sequence>